<evidence type="ECO:0000256" key="3">
    <source>
        <dbReference type="ARBA" id="ARBA00023237"/>
    </source>
</evidence>
<evidence type="ECO:0000256" key="2">
    <source>
        <dbReference type="ARBA" id="ARBA00023136"/>
    </source>
</evidence>
<dbReference type="InterPro" id="IPR008969">
    <property type="entry name" value="CarboxyPept-like_regulatory"/>
</dbReference>
<keyword evidence="3" id="KW-0998">Cell outer membrane</keyword>
<keyword evidence="2" id="KW-0472">Membrane</keyword>
<evidence type="ECO:0000259" key="5">
    <source>
        <dbReference type="PROSITE" id="PS50222"/>
    </source>
</evidence>
<gene>
    <name evidence="6" type="ORF">J3U87_04090</name>
</gene>
<dbReference type="InterPro" id="IPR002048">
    <property type="entry name" value="EF_hand_dom"/>
</dbReference>
<dbReference type="PROSITE" id="PS50222">
    <property type="entry name" value="EF_HAND_2"/>
    <property type="match status" value="1"/>
</dbReference>
<dbReference type="GO" id="GO:0004180">
    <property type="term" value="F:carboxypeptidase activity"/>
    <property type="evidence" value="ECO:0007669"/>
    <property type="project" value="UniProtKB-KW"/>
</dbReference>
<dbReference type="GO" id="GO:0009279">
    <property type="term" value="C:cell outer membrane"/>
    <property type="evidence" value="ECO:0007669"/>
    <property type="project" value="UniProtKB-SubCell"/>
</dbReference>
<keyword evidence="6" id="KW-0645">Protease</keyword>
<organism evidence="6 7">
    <name type="scientific">Sulfidibacter corallicola</name>
    <dbReference type="NCBI Taxonomy" id="2818388"/>
    <lineage>
        <taxon>Bacteria</taxon>
        <taxon>Pseudomonadati</taxon>
        <taxon>Acidobacteriota</taxon>
        <taxon>Holophagae</taxon>
        <taxon>Acanthopleuribacterales</taxon>
        <taxon>Acanthopleuribacteraceae</taxon>
        <taxon>Sulfidibacter</taxon>
    </lineage>
</organism>
<feature type="chain" id="PRO_5035193696" evidence="4">
    <location>
        <begin position="22"/>
        <end position="1015"/>
    </location>
</feature>
<dbReference type="Pfam" id="PF25183">
    <property type="entry name" value="OMP_b-brl_4"/>
    <property type="match status" value="2"/>
</dbReference>
<comment type="subcellular location">
    <subcellularLocation>
        <location evidence="1">Cell outer membrane</location>
    </subcellularLocation>
</comment>
<evidence type="ECO:0000256" key="4">
    <source>
        <dbReference type="SAM" id="SignalP"/>
    </source>
</evidence>
<dbReference type="Pfam" id="PF13620">
    <property type="entry name" value="CarboxypepD_reg"/>
    <property type="match status" value="1"/>
</dbReference>
<sequence>MRKLLMQCFSMAVLYSLPLLAQITGTIKVAVTDNNLNPLEGATVFAESPDFISKRSAVTKADGTATLVALDPASNYTVTVTKTGFNGAKNKNVEVNSGSVTSLHVSLALQNVEEELVVISEAPVVDVTKALTSQNITLELTESLPTGRSYQSYLQLVPGVMPDDFSSTGGGNPASRSGLGYRDIGGEVGDSRDNFYYIEGINVTDPVQGTFGANLNTEIIQEQKVITGGVPAEYIGAPGLISNVITKSGGNEFTGSVNYYHQDDSLVGDNDNREDESFSTFDTAFTIGGPIIRDKMWFFASYRILEREDDVVAEDTAEFLRTVTREDEQFFGKMTWQMTNADKLTLSIFTDPTERDGSTDRSVTNARNRAREQGGDRYILNYQRVFANSVLEASYSMHNGEVSDFSSDRETSNTVIFLGGNDPVAGTDINVDNTLFDQQLGAFGEDIIDERDNQTISLNWEFFVDSGFGHHTIKVGAAMDKHTNYRDRFYIGNADYTSIDQRNVIALQGAGLSLNAGAVSELSWTDTDFDVYNPSDFNGLINTIDGHADRDSFYSLLDTDGDGTITQDEAAAAIVFNSTEGNPNGMINYDRTFQSQDGAQETESEGLSLYIQDTWDVGDFHFNIGIRAERWEHFATTGENIYTFDWDLAPRLSAAWDINGEGRQKLTAYYGRYYDPIRNNMTNFAGSLSGRVREEQVFINDQWVTYRTRGGPQVQDAFFAPTTKTPYTDEITLGYAVDFGRNMSLEVNLIKRNVRDILEDYDLSLYALDTEGGTAYPGPVDDPDSLFLGLDYFGYDENPGSNFVIATLAGGKRDYEGAEIVFRKRFSNGWQVLSSLNYNDMEGNTNSDSNADFQGDVIYLDPRSPNQYGRQPGLIENLFKLAASYEWNNGLQVGGSYRWNSGVYTSRTRLASRRHLPVLADEETTYAGITRRWLAEGAVGAVENPSFSTLDLRVQYRRDFGLITGEFFLDIFNSLDDQDAILVQDLVAGQGSSAFGDPKLYQAPRRFFLGMRALF</sequence>
<dbReference type="Proteomes" id="UP000663929">
    <property type="component" value="Chromosome"/>
</dbReference>
<keyword evidence="6" id="KW-0378">Hydrolase</keyword>
<dbReference type="EMBL" id="CP071793">
    <property type="protein sequence ID" value="QTD51628.1"/>
    <property type="molecule type" value="Genomic_DNA"/>
</dbReference>
<dbReference type="InterPro" id="IPR036942">
    <property type="entry name" value="Beta-barrel_TonB_sf"/>
</dbReference>
<evidence type="ECO:0000313" key="6">
    <source>
        <dbReference type="EMBL" id="QTD51628.1"/>
    </source>
</evidence>
<keyword evidence="6" id="KW-0121">Carboxypeptidase</keyword>
<proteinExistence type="predicted"/>
<feature type="signal peptide" evidence="4">
    <location>
        <begin position="1"/>
        <end position="21"/>
    </location>
</feature>
<dbReference type="KEGG" id="scor:J3U87_04090"/>
<keyword evidence="4" id="KW-0732">Signal</keyword>
<evidence type="ECO:0000313" key="7">
    <source>
        <dbReference type="Proteomes" id="UP000663929"/>
    </source>
</evidence>
<dbReference type="InterPro" id="IPR057601">
    <property type="entry name" value="Oar-like_b-barrel"/>
</dbReference>
<dbReference type="AlphaFoldDB" id="A0A8A4TRI6"/>
<dbReference type="Gene3D" id="2.40.170.20">
    <property type="entry name" value="TonB-dependent receptor, beta-barrel domain"/>
    <property type="match status" value="1"/>
</dbReference>
<feature type="domain" description="EF-hand" evidence="5">
    <location>
        <begin position="545"/>
        <end position="580"/>
    </location>
</feature>
<dbReference type="Gene3D" id="2.60.40.1120">
    <property type="entry name" value="Carboxypeptidase-like, regulatory domain"/>
    <property type="match status" value="1"/>
</dbReference>
<reference evidence="6" key="1">
    <citation type="submission" date="2021-03" db="EMBL/GenBank/DDBJ databases">
        <title>Acanthopleuribacteraceae sp. M133.</title>
        <authorList>
            <person name="Wang G."/>
        </authorList>
    </citation>
    <scope>NUCLEOTIDE SEQUENCE</scope>
    <source>
        <strain evidence="6">M133</strain>
    </source>
</reference>
<name>A0A8A4TRI6_SULCO</name>
<dbReference type="SUPFAM" id="SSF49464">
    <property type="entry name" value="Carboxypeptidase regulatory domain-like"/>
    <property type="match status" value="1"/>
</dbReference>
<accession>A0A8A4TRI6</accession>
<protein>
    <submittedName>
        <fullName evidence="6">Carboxypeptidase regulatory-like domain-containing protein</fullName>
    </submittedName>
</protein>
<dbReference type="GO" id="GO:0005509">
    <property type="term" value="F:calcium ion binding"/>
    <property type="evidence" value="ECO:0007669"/>
    <property type="project" value="InterPro"/>
</dbReference>
<dbReference type="SUPFAM" id="SSF56935">
    <property type="entry name" value="Porins"/>
    <property type="match status" value="1"/>
</dbReference>
<evidence type="ECO:0000256" key="1">
    <source>
        <dbReference type="ARBA" id="ARBA00004442"/>
    </source>
</evidence>
<keyword evidence="7" id="KW-1185">Reference proteome</keyword>